<feature type="binding site" evidence="7">
    <location>
        <position position="160"/>
    </location>
    <ligand>
        <name>Mn(2+)</name>
        <dbReference type="ChEBI" id="CHEBI:29035"/>
        <label>1</label>
    </ligand>
</feature>
<sequence>MEIDQALYQPGKQEHWQGRVDGTARETLRWHQLIQPVDLQSPVDLNGAYVLLGFCCDAGVQRNQGRVGAKAGPAAFRSILAGLPVHFPEHTRLLDAGDVSCQDDDLEAAQASLAAAVSRIISQGGFPVLLGGGHEITYPHYCGLQKASQQRVGIINIDAHLDIRPLKDGRGNSGTGFFQIAADCESRQQPFDYLAIGIQKISNTKALFDYAAEKGVEIIEADALYMENMGRLIDQVIAFAKKVDIVYLTVDLDAFAAAYAPGVSALAFQGIQPDKAFQLLFDTIIRLPNLRSVDIAELNPHYDIDHRTTKLGADLLFRLLAN</sequence>
<dbReference type="EC" id="3.5.3.8" evidence="5 6"/>
<evidence type="ECO:0000256" key="2">
    <source>
        <dbReference type="ARBA" id="ARBA00022801"/>
    </source>
</evidence>
<dbReference type="PIRSF" id="PIRSF036979">
    <property type="entry name" value="Arginase"/>
    <property type="match status" value="1"/>
</dbReference>
<dbReference type="PROSITE" id="PS51409">
    <property type="entry name" value="ARGINASE_2"/>
    <property type="match status" value="1"/>
</dbReference>
<proteinExistence type="inferred from homology"/>
<evidence type="ECO:0000256" key="9">
    <source>
        <dbReference type="RuleBase" id="RU003684"/>
    </source>
</evidence>
<dbReference type="PROSITE" id="PS01053">
    <property type="entry name" value="ARGINASE_1"/>
    <property type="match status" value="1"/>
</dbReference>
<keyword evidence="2 5" id="KW-0378">Hydrolase</keyword>
<evidence type="ECO:0000256" key="6">
    <source>
        <dbReference type="NCBIfam" id="TIGR01227"/>
    </source>
</evidence>
<dbReference type="Gene3D" id="3.40.800.10">
    <property type="entry name" value="Ureohydrolase domain"/>
    <property type="match status" value="1"/>
</dbReference>
<evidence type="ECO:0000256" key="8">
    <source>
        <dbReference type="PROSITE-ProRule" id="PRU00742"/>
    </source>
</evidence>
<comment type="catalytic activity">
    <reaction evidence="5">
        <text>N-formimidoyl-L-glutamate + H2O = formamide + L-glutamate</text>
        <dbReference type="Rhea" id="RHEA:22492"/>
        <dbReference type="ChEBI" id="CHEBI:15377"/>
        <dbReference type="ChEBI" id="CHEBI:16397"/>
        <dbReference type="ChEBI" id="CHEBI:29985"/>
        <dbReference type="ChEBI" id="CHEBI:58928"/>
        <dbReference type="EC" id="3.5.3.8"/>
    </reaction>
</comment>
<keyword evidence="4 5" id="KW-0464">Manganese</keyword>
<dbReference type="UniPathway" id="UPA00379">
    <property type="reaction ID" value="UER00552"/>
</dbReference>
<accession>A0A6N8KVB5</accession>
<dbReference type="RefSeq" id="WP_160367959.1">
    <property type="nucleotide sequence ID" value="NZ_WSQA01000003.1"/>
</dbReference>
<evidence type="ECO:0000256" key="7">
    <source>
        <dbReference type="PIRSR" id="PIRSR036979-1"/>
    </source>
</evidence>
<dbReference type="GO" id="GO:0030145">
    <property type="term" value="F:manganese ion binding"/>
    <property type="evidence" value="ECO:0007669"/>
    <property type="project" value="UniProtKB-UniRule"/>
</dbReference>
<dbReference type="PANTHER" id="PTHR11358:SF35">
    <property type="entry name" value="FORMIMIDOYLGLUTAMASE"/>
    <property type="match status" value="1"/>
</dbReference>
<gene>
    <name evidence="5 10" type="primary">hutG</name>
    <name evidence="10" type="ORF">GQF63_04700</name>
</gene>
<organism evidence="10 11">
    <name type="scientific">Sphingobacterium humi</name>
    <dbReference type="NCBI Taxonomy" id="1796905"/>
    <lineage>
        <taxon>Bacteria</taxon>
        <taxon>Pseudomonadati</taxon>
        <taxon>Bacteroidota</taxon>
        <taxon>Sphingobacteriia</taxon>
        <taxon>Sphingobacteriales</taxon>
        <taxon>Sphingobacteriaceae</taxon>
        <taxon>Sphingobacterium</taxon>
    </lineage>
</organism>
<protein>
    <recommendedName>
        <fullName evidence="5 6">Formimidoylglutamase</fullName>
        <ecNumber evidence="5 6">3.5.3.8</ecNumber>
    </recommendedName>
    <alternativeName>
        <fullName evidence="5">Formiminoglutamase</fullName>
    </alternativeName>
    <alternativeName>
        <fullName evidence="5">Formiminoglutamate hydrolase</fullName>
    </alternativeName>
</protein>
<comment type="caution">
    <text evidence="10">The sequence shown here is derived from an EMBL/GenBank/DDBJ whole genome shotgun (WGS) entry which is preliminary data.</text>
</comment>
<dbReference type="AlphaFoldDB" id="A0A6N8KVB5"/>
<evidence type="ECO:0000256" key="5">
    <source>
        <dbReference type="HAMAP-Rule" id="MF_00737"/>
    </source>
</evidence>
<comment type="function">
    <text evidence="5">Catalyzes the conversion of N-formimidoyl-L-glutamate to L-glutamate and formamide.</text>
</comment>
<keyword evidence="11" id="KW-1185">Reference proteome</keyword>
<dbReference type="Pfam" id="PF00491">
    <property type="entry name" value="Arginase"/>
    <property type="match status" value="1"/>
</dbReference>
<evidence type="ECO:0000313" key="10">
    <source>
        <dbReference type="EMBL" id="MVZ61315.1"/>
    </source>
</evidence>
<dbReference type="InterPro" id="IPR005923">
    <property type="entry name" value="HutG"/>
</dbReference>
<dbReference type="InterPro" id="IPR023696">
    <property type="entry name" value="Ureohydrolase_dom_sf"/>
</dbReference>
<feature type="binding site" evidence="7">
    <location>
        <position position="253"/>
    </location>
    <ligand>
        <name>Mn(2+)</name>
        <dbReference type="ChEBI" id="CHEBI:29035"/>
        <label>1</label>
    </ligand>
</feature>
<reference evidence="10 11" key="1">
    <citation type="submission" date="2019-12" db="EMBL/GenBank/DDBJ databases">
        <authorList>
            <person name="Dong K."/>
        </authorList>
    </citation>
    <scope>NUCLEOTIDE SEQUENCE [LARGE SCALE GENOMIC DNA]</scope>
    <source>
        <strain evidence="10 11">JCM 31225</strain>
    </source>
</reference>
<dbReference type="GO" id="GO:0033389">
    <property type="term" value="P:putrescine biosynthetic process from arginine, via agmatine"/>
    <property type="evidence" value="ECO:0007669"/>
    <property type="project" value="TreeGrafter"/>
</dbReference>
<evidence type="ECO:0000256" key="1">
    <source>
        <dbReference type="ARBA" id="ARBA00022723"/>
    </source>
</evidence>
<dbReference type="PANTHER" id="PTHR11358">
    <property type="entry name" value="ARGINASE/AGMATINASE"/>
    <property type="match status" value="1"/>
</dbReference>
<dbReference type="GO" id="GO:0008783">
    <property type="term" value="F:agmatinase activity"/>
    <property type="evidence" value="ECO:0007669"/>
    <property type="project" value="TreeGrafter"/>
</dbReference>
<comment type="similarity">
    <text evidence="5 8 9">Belongs to the arginase family.</text>
</comment>
<dbReference type="EMBL" id="WSQA01000003">
    <property type="protein sequence ID" value="MVZ61315.1"/>
    <property type="molecule type" value="Genomic_DNA"/>
</dbReference>
<feature type="binding site" evidence="5 7">
    <location>
        <position position="251"/>
    </location>
    <ligand>
        <name>Mn(2+)</name>
        <dbReference type="ChEBI" id="CHEBI:29035"/>
        <label>1</label>
    </ligand>
</feature>
<name>A0A6N8KVB5_9SPHI</name>
<feature type="binding site" evidence="5">
    <location>
        <position position="160"/>
    </location>
    <ligand>
        <name>Mn(2+)</name>
        <dbReference type="ChEBI" id="CHEBI:29035"/>
        <label>2</label>
    </ligand>
</feature>
<keyword evidence="3 5" id="KW-0369">Histidine metabolism</keyword>
<dbReference type="InterPro" id="IPR020855">
    <property type="entry name" value="Ureohydrolase_Mn_BS"/>
</dbReference>
<dbReference type="SUPFAM" id="SSF52768">
    <property type="entry name" value="Arginase/deacetylase"/>
    <property type="match status" value="1"/>
</dbReference>
<dbReference type="HAMAP" id="MF_00737">
    <property type="entry name" value="Formimidoylglutam"/>
    <property type="match status" value="1"/>
</dbReference>
<dbReference type="CDD" id="cd09988">
    <property type="entry name" value="Formimidoylglutamase"/>
    <property type="match status" value="1"/>
</dbReference>
<evidence type="ECO:0000256" key="3">
    <source>
        <dbReference type="ARBA" id="ARBA00022808"/>
    </source>
</evidence>
<evidence type="ECO:0000313" key="11">
    <source>
        <dbReference type="Proteomes" id="UP000435036"/>
    </source>
</evidence>
<dbReference type="GO" id="GO:0050415">
    <property type="term" value="F:formimidoylglutamase activity"/>
    <property type="evidence" value="ECO:0007669"/>
    <property type="project" value="UniProtKB-UniRule"/>
</dbReference>
<dbReference type="NCBIfam" id="TIGR01227">
    <property type="entry name" value="hutG"/>
    <property type="match status" value="1"/>
</dbReference>
<feature type="binding site" evidence="5 7">
    <location>
        <position position="134"/>
    </location>
    <ligand>
        <name>Mn(2+)</name>
        <dbReference type="ChEBI" id="CHEBI:29035"/>
        <label>1</label>
    </ligand>
</feature>
<feature type="binding site" evidence="5">
    <location>
        <position position="158"/>
    </location>
    <ligand>
        <name>Mn(2+)</name>
        <dbReference type="ChEBI" id="CHEBI:29035"/>
        <label>2</label>
    </ligand>
</feature>
<feature type="binding site" evidence="5">
    <location>
        <position position="251"/>
    </location>
    <ligand>
        <name>Mn(2+)</name>
        <dbReference type="ChEBI" id="CHEBI:29035"/>
        <label>2</label>
    </ligand>
</feature>
<feature type="binding site" evidence="5">
    <location>
        <position position="253"/>
    </location>
    <ligand>
        <name>Mn(2+)</name>
        <dbReference type="ChEBI" id="CHEBI:29035"/>
        <label>2</label>
    </ligand>
</feature>
<keyword evidence="1 5" id="KW-0479">Metal-binding</keyword>
<comment type="cofactor">
    <cofactor evidence="5 7">
        <name>Mn(2+)</name>
        <dbReference type="ChEBI" id="CHEBI:29035"/>
    </cofactor>
    <text evidence="5 7">Binds 2 manganese ions per subunit.</text>
</comment>
<dbReference type="GO" id="GO:0019556">
    <property type="term" value="P:L-histidine catabolic process to glutamate and formamide"/>
    <property type="evidence" value="ECO:0007669"/>
    <property type="project" value="UniProtKB-UniRule"/>
</dbReference>
<feature type="binding site" evidence="5 7">
    <location>
        <position position="158"/>
    </location>
    <ligand>
        <name>Mn(2+)</name>
        <dbReference type="ChEBI" id="CHEBI:29035"/>
        <label>1</label>
    </ligand>
</feature>
<feature type="binding site" evidence="5 7">
    <location>
        <position position="162"/>
    </location>
    <ligand>
        <name>Mn(2+)</name>
        <dbReference type="ChEBI" id="CHEBI:29035"/>
        <label>1</label>
    </ligand>
</feature>
<evidence type="ECO:0000256" key="4">
    <source>
        <dbReference type="ARBA" id="ARBA00023211"/>
    </source>
</evidence>
<comment type="pathway">
    <text evidence="5">Amino-acid degradation; L-histidine degradation into L-glutamate; L-glutamate from N-formimidoyl-L-glutamate (hydrolase route): step 1/1.</text>
</comment>
<dbReference type="Proteomes" id="UP000435036">
    <property type="component" value="Unassembled WGS sequence"/>
</dbReference>
<dbReference type="GO" id="GO:0019557">
    <property type="term" value="P:L-histidine catabolic process to glutamate and formate"/>
    <property type="evidence" value="ECO:0007669"/>
    <property type="project" value="UniProtKB-UniPathway"/>
</dbReference>
<dbReference type="InterPro" id="IPR006035">
    <property type="entry name" value="Ureohydrolase"/>
</dbReference>
<dbReference type="OrthoDB" id="9788689at2"/>